<gene>
    <name evidence="1" type="ORF">GCM10010439_46750</name>
</gene>
<accession>A0ABN3UEP6</accession>
<dbReference type="RefSeq" id="WP_344452803.1">
    <property type="nucleotide sequence ID" value="NZ_BAAATZ010000019.1"/>
</dbReference>
<evidence type="ECO:0000313" key="1">
    <source>
        <dbReference type="EMBL" id="GAA2731398.1"/>
    </source>
</evidence>
<dbReference type="SUPFAM" id="SSF52540">
    <property type="entry name" value="P-loop containing nucleoside triphosphate hydrolases"/>
    <property type="match status" value="1"/>
</dbReference>
<organism evidence="1 2">
    <name type="scientific">Actinocorallia aurantiaca</name>
    <dbReference type="NCBI Taxonomy" id="46204"/>
    <lineage>
        <taxon>Bacteria</taxon>
        <taxon>Bacillati</taxon>
        <taxon>Actinomycetota</taxon>
        <taxon>Actinomycetes</taxon>
        <taxon>Streptosporangiales</taxon>
        <taxon>Thermomonosporaceae</taxon>
        <taxon>Actinocorallia</taxon>
    </lineage>
</organism>
<dbReference type="Proteomes" id="UP001501842">
    <property type="component" value="Unassembled WGS sequence"/>
</dbReference>
<evidence type="ECO:0000313" key="2">
    <source>
        <dbReference type="Proteomes" id="UP001501842"/>
    </source>
</evidence>
<sequence length="726" mass="80562">MTATEDVTINGDGNQNVFGNEIGGDLILQQLSFVRRRASMVLSSDEVDERVEEYVPSFNHAQIVEALRHFRVVALAGPDGSGVKTTAIAALRELHPGLAIRLFSTGEDDVEEVGIGGVRGYLVRAADEDGSRLRTCVEAVLSSGGYLVVMGTEAEQRRFADHLHVIPVEPPPAEAVYRRRLDRRGHGSTRWYDWPKARALLKGSPPGDGRRLADLVRDAAQRGGDEYQVEQAYLGWDEELRGWFVRHELLERILMIAAATIAPADEDSVYGAALTLARRLDVPLEGGGLAWHPSAALDGLLDADREDDDRLVFRRLGYAESVLRHVCTQYPLARLDLVSWLSELPTDPVITLAPELRYKLVESFADLAAEYDLPEKIAQRAEHWADGRRRTADLAYIVLARTCLHPRVGGRVRTRLYTWSRERNAPRSLKLTVVQVCEILGQTHLSIALTRLKHLATYGDAEVRNKVFEVARSLAENNPPAVFRTALQWCRTGAQMSDRANINRIEVGLRLLRTLLPRGGPAELRDVLGVIDFLAAQGDPRFRPLLLENLLSLAAEHPAAVLGMMLAWTGNTSDPRTEAVVLRTSLGAEVFLALAGRRDGSGLPLLLSGRAPIDLAALTPTWSVAFGIASGPDRWLPEFEEVLRLWLETAVARPALRPDVLPPLLNAAESTPGGANLLLNLVASWSNGRPEWRAVREAVLVRLLQPEWQRWVLILWIRFRGLFENR</sequence>
<keyword evidence="2" id="KW-1185">Reference proteome</keyword>
<dbReference type="EMBL" id="BAAATZ010000019">
    <property type="protein sequence ID" value="GAA2731398.1"/>
    <property type="molecule type" value="Genomic_DNA"/>
</dbReference>
<protein>
    <recommendedName>
        <fullName evidence="3">HEAT repeat protein</fullName>
    </recommendedName>
</protein>
<dbReference type="InterPro" id="IPR027417">
    <property type="entry name" value="P-loop_NTPase"/>
</dbReference>
<proteinExistence type="predicted"/>
<reference evidence="1 2" key="1">
    <citation type="journal article" date="2019" name="Int. J. Syst. Evol. Microbiol.">
        <title>The Global Catalogue of Microorganisms (GCM) 10K type strain sequencing project: providing services to taxonomists for standard genome sequencing and annotation.</title>
        <authorList>
            <consortium name="The Broad Institute Genomics Platform"/>
            <consortium name="The Broad Institute Genome Sequencing Center for Infectious Disease"/>
            <person name="Wu L."/>
            <person name="Ma J."/>
        </authorList>
    </citation>
    <scope>NUCLEOTIDE SEQUENCE [LARGE SCALE GENOMIC DNA]</scope>
    <source>
        <strain evidence="1 2">JCM 8201</strain>
    </source>
</reference>
<comment type="caution">
    <text evidence="1">The sequence shown here is derived from an EMBL/GenBank/DDBJ whole genome shotgun (WGS) entry which is preliminary data.</text>
</comment>
<evidence type="ECO:0008006" key="3">
    <source>
        <dbReference type="Google" id="ProtNLM"/>
    </source>
</evidence>
<name>A0ABN3UEP6_9ACTN</name>